<dbReference type="RefSeq" id="WP_160843714.1">
    <property type="nucleotide sequence ID" value="NZ_WVHT01000002.1"/>
</dbReference>
<dbReference type="InterPro" id="IPR014541">
    <property type="entry name" value="Amdntrnsf_FN0238"/>
</dbReference>
<dbReference type="Pfam" id="PF19420">
    <property type="entry name" value="DDAH_eukar"/>
    <property type="match status" value="1"/>
</dbReference>
<dbReference type="Proteomes" id="UP000466586">
    <property type="component" value="Unassembled WGS sequence"/>
</dbReference>
<gene>
    <name evidence="1" type="ORF">GS399_06150</name>
</gene>
<keyword evidence="1" id="KW-0808">Transferase</keyword>
<keyword evidence="2" id="KW-1185">Reference proteome</keyword>
<dbReference type="PIRSF" id="PIRSF028188">
    <property type="entry name" value="Amdntrnsf_FN0238"/>
    <property type="match status" value="1"/>
</dbReference>
<dbReference type="EMBL" id="WVHT01000002">
    <property type="protein sequence ID" value="MXV50549.1"/>
    <property type="molecule type" value="Genomic_DNA"/>
</dbReference>
<proteinExistence type="predicted"/>
<dbReference type="AlphaFoldDB" id="A0A7K1Y8Z4"/>
<protein>
    <submittedName>
        <fullName evidence="1">Amidinotransferase</fullName>
    </submittedName>
</protein>
<sequence length="310" mass="34991">MSQTASTVLMIRPVNFAFNEQTSESNVFQKAGFEENVQLNALHEFDSFVDNLRGRNINVYVIDDTPSPHTPDSIFPNNWISLHNDGSVFLYPMQAENRRLERRDDIIDELRKSFTVLGINDLSYHETEGKFLEGTGSMVLDRENKIAYACLSPRTDREVLEEFARKAGYDVVAFNSADETGKAIYHTNVMMCIGDRFAVICLDSISNEAERNAVTNSFTSTGKEIIEISFSQMNNFAGNMLQLKNSLNETFVVMSQRAFNSLTEDQIKRLNNYSQLIYSDLSTIENNGGGSARCMIAEIHLPKNDTALKQ</sequence>
<dbReference type="GO" id="GO:0016740">
    <property type="term" value="F:transferase activity"/>
    <property type="evidence" value="ECO:0007669"/>
    <property type="project" value="UniProtKB-KW"/>
</dbReference>
<dbReference type="PANTHER" id="PTHR43224:SF1">
    <property type="entry name" value="AMIDINOTRANSFERASE"/>
    <property type="match status" value="1"/>
</dbReference>
<comment type="caution">
    <text evidence="1">The sequence shown here is derived from an EMBL/GenBank/DDBJ whole genome shotgun (WGS) entry which is preliminary data.</text>
</comment>
<evidence type="ECO:0000313" key="2">
    <source>
        <dbReference type="Proteomes" id="UP000466586"/>
    </source>
</evidence>
<dbReference type="Gene3D" id="3.75.10.10">
    <property type="entry name" value="L-arginine/glycine Amidinotransferase, Chain A"/>
    <property type="match status" value="1"/>
</dbReference>
<reference evidence="1 2" key="1">
    <citation type="submission" date="2019-11" db="EMBL/GenBank/DDBJ databases">
        <title>Pedobacter sp. HMF7647 Genome sequencing and assembly.</title>
        <authorList>
            <person name="Kang H."/>
            <person name="Kim H."/>
            <person name="Joh K."/>
        </authorList>
    </citation>
    <scope>NUCLEOTIDE SEQUENCE [LARGE SCALE GENOMIC DNA]</scope>
    <source>
        <strain evidence="1 2">HMF7647</strain>
    </source>
</reference>
<organism evidence="1 2">
    <name type="scientific">Hufsiella arboris</name>
    <dbReference type="NCBI Taxonomy" id="2695275"/>
    <lineage>
        <taxon>Bacteria</taxon>
        <taxon>Pseudomonadati</taxon>
        <taxon>Bacteroidota</taxon>
        <taxon>Sphingobacteriia</taxon>
        <taxon>Sphingobacteriales</taxon>
        <taxon>Sphingobacteriaceae</taxon>
        <taxon>Hufsiella</taxon>
    </lineage>
</organism>
<dbReference type="NCBIfam" id="NF046062">
    <property type="entry name" value="citrull_CtlX"/>
    <property type="match status" value="1"/>
</dbReference>
<dbReference type="SUPFAM" id="SSF55909">
    <property type="entry name" value="Pentein"/>
    <property type="match status" value="1"/>
</dbReference>
<evidence type="ECO:0000313" key="1">
    <source>
        <dbReference type="EMBL" id="MXV50549.1"/>
    </source>
</evidence>
<dbReference type="PANTHER" id="PTHR43224">
    <property type="entry name" value="AMIDINOTRANSFERASE"/>
    <property type="match status" value="1"/>
</dbReference>
<name>A0A7K1Y8Z4_9SPHI</name>
<accession>A0A7K1Y8Z4</accession>